<gene>
    <name evidence="1" type="ORF">MANES_16G113200v8</name>
</gene>
<comment type="caution">
    <text evidence="1">The sequence shown here is derived from an EMBL/GenBank/DDBJ whole genome shotgun (WGS) entry which is preliminary data.</text>
</comment>
<sequence>MPPPHKLILKTSSSSSSSTKTTAMSTAAATTTASQLLHHTSAFLSESLSQPDLRHYIFSTLRRRASSSNQPTTLKPLNLASETLEKAISSTNLFSRSSSLRLAERLLLSYPETPFSSFLLSLIYTLTQQPTNAAISLLNIFYLDPSLSRSEIAPVLFEELFLVHLLPVLQWFNDQRSSISSSSSSSSMNIGYDSDENLMGDVSVVLPSSKLLSKMSGGQALEFKELERSYEEVLDENCRVFAKFFKQVLENKDENRLITPPSVIIKEVGKVDKLDGSSEDVRIKTEELGFLNGRYNPIWAEGERSIEFCSFSGSSKSKSPPPSFPQRVSVKALKNSNSRTLTTLPTYSDSEIDSSLDDDMINCSSSESEAELEGKNTKLALFEPRQSQTQKQKQPIISDSSSSPDHVMGDTDNPPGAGKHTPPKDFVCPITSHLFDDPVTLETGQTYERRAIQEWLDRGNSTCPITRQKLLSTQLPKTNYVLKRLVASWQEQNPDFVSNQSETTNQKTEPSFKSTTMAPVTSPNSVISQATIDSPMSELRHAITILCTSEILNESEMAVLRIEQFWQEANVDPDVQSMLSKPPVVNGFVEILFNSMDPQVLRATVFLLSELGSRDKGVIQTLTRVESDVECIVALFKKGLLEAVVLIYLLRPSTMSLLEMDMVESLLTVIKKKEDMIKMCLKPKTASVLLLGQIICGSEDSIVSSIVNAIVSTKVLESIAGSLEAEWAEERIAAVGILLRCMQEDGKCRNVIADKSKLGPVLETFMSASDGERFEIVRFFSELVKLNRRTSNEQVLHIIKDEGAFSTMHSFLSYLQTALQEQSPVVAGLLLQLDLLVEPRKMSIYREEAIDILISCLRKSEFPAAQIAAADTIMSLQGRFTASGKSLGRAFLLKCAGLGKSYRNLMRMEQLGKLSGEIEEKLEEEKAAEEWERKMAFALVSHEFGLIFEALAEGLKSRYAELFSACFVSATWLVHMLSVLPDTGIRGAARVCLLKRFITIFKSAKETEDQVLSLLALKSFMNDPEGLRDLSSHMKDIKKGLRELKKSSTLALEVLKVLSEGHDSSAQELWNHEELTQADCSENGEVLSITCFKDRIFSGHSDGTIKVWTGRGSILHLIQEIREHSKAVTSLVVLHSGDRLYSGSLDRTARVWSIGNEEIHCVQVHDMKDQVHNLVVTNSISCFIPQGAGVKVHSWSGGSKLLNGNKYVRCLSLVQGKLYCGCHDSSIQEIDLATGASVTIQNGSRKLLGKANPIHALQVHNGLIYSASSALDGAAVKVWSASSYGLVGSVPTTLEVRAMAISSELIYLGSKGGTVEIWDQKKQNKIETLQTSSDGRVLCIALDGNEDLLVIGTSDGRIQAWGLS</sequence>
<evidence type="ECO:0000313" key="2">
    <source>
        <dbReference type="Proteomes" id="UP000091857"/>
    </source>
</evidence>
<proteinExistence type="predicted"/>
<organism evidence="1 2">
    <name type="scientific">Manihot esculenta</name>
    <name type="common">Cassava</name>
    <name type="synonym">Jatropha manihot</name>
    <dbReference type="NCBI Taxonomy" id="3983"/>
    <lineage>
        <taxon>Eukaryota</taxon>
        <taxon>Viridiplantae</taxon>
        <taxon>Streptophyta</taxon>
        <taxon>Embryophyta</taxon>
        <taxon>Tracheophyta</taxon>
        <taxon>Spermatophyta</taxon>
        <taxon>Magnoliopsida</taxon>
        <taxon>eudicotyledons</taxon>
        <taxon>Gunneridae</taxon>
        <taxon>Pentapetalae</taxon>
        <taxon>rosids</taxon>
        <taxon>fabids</taxon>
        <taxon>Malpighiales</taxon>
        <taxon>Euphorbiaceae</taxon>
        <taxon>Crotonoideae</taxon>
        <taxon>Manihoteae</taxon>
        <taxon>Manihot</taxon>
    </lineage>
</organism>
<evidence type="ECO:0000313" key="1">
    <source>
        <dbReference type="EMBL" id="KAG8636243.1"/>
    </source>
</evidence>
<keyword evidence="2" id="KW-1185">Reference proteome</keyword>
<dbReference type="EMBL" id="CM004402">
    <property type="protein sequence ID" value="KAG8636243.1"/>
    <property type="molecule type" value="Genomic_DNA"/>
</dbReference>
<accession>A0ACB7G9P5</accession>
<dbReference type="Proteomes" id="UP000091857">
    <property type="component" value="Chromosome 16"/>
</dbReference>
<protein>
    <submittedName>
        <fullName evidence="1">Uncharacterized protein</fullName>
    </submittedName>
</protein>
<name>A0ACB7G9P5_MANES</name>
<reference evidence="2" key="1">
    <citation type="journal article" date="2016" name="Nat. Biotechnol.">
        <title>Sequencing wild and cultivated cassava and related species reveals extensive interspecific hybridization and genetic diversity.</title>
        <authorList>
            <person name="Bredeson J.V."/>
            <person name="Lyons J.B."/>
            <person name="Prochnik S.E."/>
            <person name="Wu G.A."/>
            <person name="Ha C.M."/>
            <person name="Edsinger-Gonzales E."/>
            <person name="Grimwood J."/>
            <person name="Schmutz J."/>
            <person name="Rabbi I.Y."/>
            <person name="Egesi C."/>
            <person name="Nauluvula P."/>
            <person name="Lebot V."/>
            <person name="Ndunguru J."/>
            <person name="Mkamilo G."/>
            <person name="Bart R.S."/>
            <person name="Setter T.L."/>
            <person name="Gleadow R.M."/>
            <person name="Kulakow P."/>
            <person name="Ferguson M.E."/>
            <person name="Rounsley S."/>
            <person name="Rokhsar D.S."/>
        </authorList>
    </citation>
    <scope>NUCLEOTIDE SEQUENCE [LARGE SCALE GENOMIC DNA]</scope>
    <source>
        <strain evidence="2">cv. AM560-2</strain>
    </source>
</reference>